<dbReference type="Proteomes" id="UP000003009">
    <property type="component" value="Unassembled WGS sequence"/>
</dbReference>
<sequence length="46" mass="4857">MLDFCEWGLGEHGQVFDQPDFVFGVGRARGVEGFHGFKGGGVVGSA</sequence>
<evidence type="ECO:0000313" key="2">
    <source>
        <dbReference type="Proteomes" id="UP000003009"/>
    </source>
</evidence>
<protein>
    <submittedName>
        <fullName evidence="1">Uncharacterized protein</fullName>
    </submittedName>
</protein>
<dbReference type="EMBL" id="ACJW02000002">
    <property type="protein sequence ID" value="EEP68583.1"/>
    <property type="molecule type" value="Genomic_DNA"/>
</dbReference>
<evidence type="ECO:0000313" key="1">
    <source>
        <dbReference type="EMBL" id="EEP68583.1"/>
    </source>
</evidence>
<proteinExistence type="predicted"/>
<comment type="caution">
    <text evidence="1">The sequence shown here is derived from an EMBL/GenBank/DDBJ whole genome shotgun (WGS) entry which is preliminary data.</text>
</comment>
<gene>
    <name evidence="1" type="ORF">GCWU000324_00483</name>
</gene>
<organism evidence="1 2">
    <name type="scientific">Kingella oralis ATCC 51147</name>
    <dbReference type="NCBI Taxonomy" id="629741"/>
    <lineage>
        <taxon>Bacteria</taxon>
        <taxon>Pseudomonadati</taxon>
        <taxon>Pseudomonadota</taxon>
        <taxon>Betaproteobacteria</taxon>
        <taxon>Neisseriales</taxon>
        <taxon>Neisseriaceae</taxon>
        <taxon>Kingella</taxon>
    </lineage>
</organism>
<accession>C4GHZ5</accession>
<dbReference type="AlphaFoldDB" id="C4GHZ5"/>
<reference evidence="1" key="1">
    <citation type="submission" date="2009-04" db="EMBL/GenBank/DDBJ databases">
        <authorList>
            <person name="Weinstock G."/>
            <person name="Sodergren E."/>
            <person name="Clifton S."/>
            <person name="Fulton L."/>
            <person name="Fulton B."/>
            <person name="Courtney L."/>
            <person name="Fronick C."/>
            <person name="Harrison M."/>
            <person name="Strong C."/>
            <person name="Farmer C."/>
            <person name="Delahaunty K."/>
            <person name="Markovic C."/>
            <person name="Hall O."/>
            <person name="Minx P."/>
            <person name="Tomlinson C."/>
            <person name="Mitreva M."/>
            <person name="Nelson J."/>
            <person name="Hou S."/>
            <person name="Wollam A."/>
            <person name="Pepin K.H."/>
            <person name="Johnson M."/>
            <person name="Bhonagiri V."/>
            <person name="Nash W.E."/>
            <person name="Warren W."/>
            <person name="Chinwalla A."/>
            <person name="Mardis E.R."/>
            <person name="Wilson R.K."/>
        </authorList>
    </citation>
    <scope>NUCLEOTIDE SEQUENCE [LARGE SCALE GENOMIC DNA]</scope>
    <source>
        <strain evidence="1">ATCC 51147</strain>
    </source>
</reference>
<keyword evidence="2" id="KW-1185">Reference proteome</keyword>
<dbReference type="HOGENOM" id="CLU_3184729_0_0_4"/>
<name>C4GHZ5_9NEIS</name>